<dbReference type="AlphaFoldDB" id="A0A6J7FH51"/>
<organism evidence="1">
    <name type="scientific">freshwater metagenome</name>
    <dbReference type="NCBI Taxonomy" id="449393"/>
    <lineage>
        <taxon>unclassified sequences</taxon>
        <taxon>metagenomes</taxon>
        <taxon>ecological metagenomes</taxon>
    </lineage>
</organism>
<dbReference type="InterPro" id="IPR005502">
    <property type="entry name" value="Ribosyl_crysJ1"/>
</dbReference>
<name>A0A6J7FH51_9ZZZZ</name>
<gene>
    <name evidence="1" type="ORF">UFOPK3573_00140</name>
    <name evidence="2" type="ORF">UFOPK3879_00312</name>
</gene>
<sequence>MDAARDEGVSIPDNLAREIRQLDPVSDAWNEKIIWALYDQLDDLERPVHFAKSHPNDLDSIKLLRPQGPRNLNWSPTEGDLLDGFHGSWLGRATGCALGLPVEQVGVLVSDRKYVGRQKIYERLKLSNDWPLADFFPESNETNSSWGSKSLKSTIAYMEPDDDIHYSVAGLCILETSGPAFSWTDVADWWISHFPLSALCTAEVQAILNYASRTARWGSDGGERSSATAEFCRRNRNPYREWIGAQIRSDPWAWVAAGKPELAAEFAFRDASWTHTANGIYGAMFFAALQSAAFVIKDPHELIQIALSEIPAECSLAAAIHETVALCAVSSDWQEAMNKLENYIYGLSKHLMSPVHTINNACTCILALLFGTGEPTSAMSIAVMAGLDTDCNGATVGAISGTLAGGSRFKNNLSKKLNDRIVTRIPGMQDLDISDLAQRTVKQWNVVQQFQSAKKSS</sequence>
<dbReference type="Pfam" id="PF03747">
    <property type="entry name" value="ADP_ribosyl_GH"/>
    <property type="match status" value="1"/>
</dbReference>
<dbReference type="EMBL" id="CAFBMJ010000004">
    <property type="protein sequence ID" value="CAB4891729.1"/>
    <property type="molecule type" value="Genomic_DNA"/>
</dbReference>
<evidence type="ECO:0000313" key="2">
    <source>
        <dbReference type="EMBL" id="CAB4956720.1"/>
    </source>
</evidence>
<dbReference type="SUPFAM" id="SSF101478">
    <property type="entry name" value="ADP-ribosylglycohydrolase"/>
    <property type="match status" value="1"/>
</dbReference>
<dbReference type="InterPro" id="IPR036705">
    <property type="entry name" value="Ribosyl_crysJ1_sf"/>
</dbReference>
<accession>A0A6J7FH51</accession>
<protein>
    <submittedName>
        <fullName evidence="1">Unannotated protein</fullName>
    </submittedName>
</protein>
<reference evidence="1" key="1">
    <citation type="submission" date="2020-05" db="EMBL/GenBank/DDBJ databases">
        <authorList>
            <person name="Chiriac C."/>
            <person name="Salcher M."/>
            <person name="Ghai R."/>
            <person name="Kavagutti S V."/>
        </authorList>
    </citation>
    <scope>NUCLEOTIDE SEQUENCE</scope>
</reference>
<evidence type="ECO:0000313" key="1">
    <source>
        <dbReference type="EMBL" id="CAB4891729.1"/>
    </source>
</evidence>
<dbReference type="Gene3D" id="1.10.4080.10">
    <property type="entry name" value="ADP-ribosylation/Crystallin J1"/>
    <property type="match status" value="1"/>
</dbReference>
<proteinExistence type="predicted"/>
<dbReference type="EMBL" id="CAFBNR010000009">
    <property type="protein sequence ID" value="CAB4956720.1"/>
    <property type="molecule type" value="Genomic_DNA"/>
</dbReference>